<gene>
    <name evidence="1" type="ORF">UFOPK3268_01289</name>
</gene>
<evidence type="ECO:0000313" key="1">
    <source>
        <dbReference type="EMBL" id="CAB4851574.1"/>
    </source>
</evidence>
<dbReference type="AlphaFoldDB" id="A0A6J7C344"/>
<dbReference type="EMBL" id="CAFBIZ010000179">
    <property type="protein sequence ID" value="CAB4851574.1"/>
    <property type="molecule type" value="Genomic_DNA"/>
</dbReference>
<dbReference type="InterPro" id="IPR025101">
    <property type="entry name" value="DUF4012"/>
</dbReference>
<organism evidence="1">
    <name type="scientific">freshwater metagenome</name>
    <dbReference type="NCBI Taxonomy" id="449393"/>
    <lineage>
        <taxon>unclassified sequences</taxon>
        <taxon>metagenomes</taxon>
        <taxon>ecological metagenomes</taxon>
    </lineage>
</organism>
<dbReference type="Pfam" id="PF13196">
    <property type="entry name" value="DUF4012"/>
    <property type="match status" value="1"/>
</dbReference>
<accession>A0A6J7C344</accession>
<proteinExistence type="predicted"/>
<name>A0A6J7C344_9ZZZZ</name>
<reference evidence="1" key="1">
    <citation type="submission" date="2020-05" db="EMBL/GenBank/DDBJ databases">
        <authorList>
            <person name="Chiriac C."/>
            <person name="Salcher M."/>
            <person name="Ghai R."/>
            <person name="Kavagutti S V."/>
        </authorList>
    </citation>
    <scope>NUCLEOTIDE SEQUENCE</scope>
</reference>
<protein>
    <submittedName>
        <fullName evidence="1">Unannotated protein</fullName>
    </submittedName>
</protein>
<sequence length="590" mass="61154">MTAPTERRGHGRHVAIGVVVALLLILLPLGWLGPRSSQAASAAGSLAVTADLLRADASRGDIAAVARGITTLKSQASLLHELTGGPLWAVATHLPVVGARASAAREIGSIADRLATAAAPLADLLPRLDNRALAAAGGRLDVAAIAALGPVLTTLATNMAQAAHDIEAINRDGLSGGQVGQLASLRNALVDAKEPLSATAAVLPMIAHLLGSDGARTWFVALQNLAEARGNGGIVGAYALLHTDSGKVTLVEAASRKKLDAGPRIPDGNLPQEFRELWGGDATLWADMNLSPHFPYSAQLILNGWAARGGAPLDGVVAIDQNLVAALLSGTGPVTVRGISVDAASAVQFLTRDVYARFPVVADKDAVVVEFVQAVFMRLAAGQVSLAPLLKALRANDSQGHFMLWSARGDEQMRIEQYSVAGVLPDTPGPFAMAVINNGAGNKLDAYTEVTLDYRQGQCAAPVRTSQIHVTVHNSAPASGLPAYVQGRLDLPQELQATAPQGSNKVLLSVYGTAGSTNGLTTVDGEEIGVPVGLERGHPVWRVDLVLLPGQTRTVDIEMIESVDPATAATVGVQPMAIPQVVHLSPCTRP</sequence>